<evidence type="ECO:0000256" key="1">
    <source>
        <dbReference type="SAM" id="MobiDB-lite"/>
    </source>
</evidence>
<dbReference type="SUPFAM" id="SSF53335">
    <property type="entry name" value="S-adenosyl-L-methionine-dependent methyltransferases"/>
    <property type="match status" value="1"/>
</dbReference>
<dbReference type="InterPro" id="IPR036047">
    <property type="entry name" value="F-box-like_dom_sf"/>
</dbReference>
<dbReference type="Gene3D" id="3.40.50.150">
    <property type="entry name" value="Vaccinia Virus protein VP39"/>
    <property type="match status" value="1"/>
</dbReference>
<evidence type="ECO:0000313" key="2">
    <source>
        <dbReference type="EMBL" id="CAK9017631.1"/>
    </source>
</evidence>
<sequence>MAAVSQRDALCGHCGVQREGRWYLCAQCGAGYCSRAHQMAALREHSRTCRQEAPEASLPKPETVALPGAQSLLAPDLQRRILAALPQDEVKAYQRAGLAWRQAAKEFVTDVLRAPWWLLDVRGHAGLVEVFTWCSPVCLLRSASACHAWHRAAESREAWRFLRLSFGWGPDFEMRCLLRRLKRLGQRHGLMELPEAGKQKQAVYGPERYRKPPPITARLPLSCRGRPSHFGGFTEVAPSSPASTPSSPGTACEGYPPSSPPQSPVQAAKGAQPSQLLLCRHPLGNALGELWLLQLQSSRCQDPARRALSRLLAAQPQLLANHAVLEVNAGAGLVGLGSSAYAKTMTITAPDDLTCRLIRLNASLLGKGKSRPQVPGLSGMSVPVYVYTLPISLNGAKALARQWQWDSGSAMRALKPSLLAPSFDVILHAGEPLDVQGLMEMCQHLLAPAGLLVTVCGALDDVSAMYCAVKAKGFAFEKDEVIHDPQEGYFRVLQVKKLR</sequence>
<comment type="caution">
    <text evidence="2">The sequence shown here is derived from an EMBL/GenBank/DDBJ whole genome shotgun (WGS) entry which is preliminary data.</text>
</comment>
<feature type="region of interest" description="Disordered" evidence="1">
    <location>
        <begin position="232"/>
        <end position="269"/>
    </location>
</feature>
<evidence type="ECO:0000313" key="3">
    <source>
        <dbReference type="Proteomes" id="UP001642484"/>
    </source>
</evidence>
<accession>A0ABP0JTQ6</accession>
<gene>
    <name evidence="2" type="ORF">CCMP2556_LOCUS12953</name>
</gene>
<dbReference type="InterPro" id="IPR029063">
    <property type="entry name" value="SAM-dependent_MTases_sf"/>
</dbReference>
<protein>
    <recommendedName>
        <fullName evidence="4">MYND-type domain-containing protein</fullName>
    </recommendedName>
</protein>
<organism evidence="2 3">
    <name type="scientific">Durusdinium trenchii</name>
    <dbReference type="NCBI Taxonomy" id="1381693"/>
    <lineage>
        <taxon>Eukaryota</taxon>
        <taxon>Sar</taxon>
        <taxon>Alveolata</taxon>
        <taxon>Dinophyceae</taxon>
        <taxon>Suessiales</taxon>
        <taxon>Symbiodiniaceae</taxon>
        <taxon>Durusdinium</taxon>
    </lineage>
</organism>
<dbReference type="Proteomes" id="UP001642484">
    <property type="component" value="Unassembled WGS sequence"/>
</dbReference>
<feature type="compositionally biased region" description="Low complexity" evidence="1">
    <location>
        <begin position="237"/>
        <end position="251"/>
    </location>
</feature>
<dbReference type="SUPFAM" id="SSF144232">
    <property type="entry name" value="HIT/MYND zinc finger-like"/>
    <property type="match status" value="1"/>
</dbReference>
<proteinExistence type="predicted"/>
<name>A0ABP0JTQ6_9DINO</name>
<dbReference type="SUPFAM" id="SSF81383">
    <property type="entry name" value="F-box domain"/>
    <property type="match status" value="1"/>
</dbReference>
<dbReference type="EMBL" id="CAXAMN010006447">
    <property type="protein sequence ID" value="CAK9017631.1"/>
    <property type="molecule type" value="Genomic_DNA"/>
</dbReference>
<reference evidence="2 3" key="1">
    <citation type="submission" date="2024-02" db="EMBL/GenBank/DDBJ databases">
        <authorList>
            <person name="Chen Y."/>
            <person name="Shah S."/>
            <person name="Dougan E. K."/>
            <person name="Thang M."/>
            <person name="Chan C."/>
        </authorList>
    </citation>
    <scope>NUCLEOTIDE SEQUENCE [LARGE SCALE GENOMIC DNA]</scope>
</reference>
<evidence type="ECO:0008006" key="4">
    <source>
        <dbReference type="Google" id="ProtNLM"/>
    </source>
</evidence>
<keyword evidence="3" id="KW-1185">Reference proteome</keyword>